<dbReference type="KEGG" id="cam:101488470"/>
<accession>A0A1S2XF30</accession>
<name>A0A1S2XF30_CICAR</name>
<dbReference type="Proteomes" id="UP000087171">
    <property type="component" value="Chromosome Ca1"/>
</dbReference>
<dbReference type="GO" id="GO:0009791">
    <property type="term" value="P:post-embryonic development"/>
    <property type="evidence" value="ECO:0007669"/>
    <property type="project" value="UniProtKB-ARBA"/>
</dbReference>
<dbReference type="STRING" id="3827.A0A1S2XF30"/>
<evidence type="ECO:0000256" key="5">
    <source>
        <dbReference type="ARBA" id="ARBA00022677"/>
    </source>
</evidence>
<dbReference type="eggNOG" id="ENOG502RZY0">
    <property type="taxonomic scope" value="Eukaryota"/>
</dbReference>
<dbReference type="GO" id="GO:0012511">
    <property type="term" value="C:monolayer-surrounded lipid storage body"/>
    <property type="evidence" value="ECO:0007669"/>
    <property type="project" value="InterPro"/>
</dbReference>
<dbReference type="GeneID" id="101488470"/>
<evidence type="ECO:0000256" key="6">
    <source>
        <dbReference type="ARBA" id="ARBA00022692"/>
    </source>
</evidence>
<sequence length="137" mass="14828">MADNYYPTQAQKPKPTTITIATSASSLLRNHVSNSTQLFGLLTLLITWAISLVLTGLTVIITIMGLIFFAPVIILLSPIWVPSFAILFVFTVGFLSTCGFGIVVVAILTWMFRYFRGLHPSAGHGLPSKLIDTAASV</sequence>
<evidence type="ECO:0000256" key="7">
    <source>
        <dbReference type="ARBA" id="ARBA00022989"/>
    </source>
</evidence>
<reference evidence="10" key="1">
    <citation type="journal article" date="2013" name="Nat. Biotechnol.">
        <title>Draft genome sequence of chickpea (Cicer arietinum) provides a resource for trait improvement.</title>
        <authorList>
            <person name="Varshney R.K."/>
            <person name="Song C."/>
            <person name="Saxena R.K."/>
            <person name="Azam S."/>
            <person name="Yu S."/>
            <person name="Sharpe A.G."/>
            <person name="Cannon S."/>
            <person name="Baek J."/>
            <person name="Rosen B.D."/>
            <person name="Tar'an B."/>
            <person name="Millan T."/>
            <person name="Zhang X."/>
            <person name="Ramsay L.D."/>
            <person name="Iwata A."/>
            <person name="Wang Y."/>
            <person name="Nelson W."/>
            <person name="Farmer A.D."/>
            <person name="Gaur P.M."/>
            <person name="Soderlund C."/>
            <person name="Penmetsa R.V."/>
            <person name="Xu C."/>
            <person name="Bharti A.K."/>
            <person name="He W."/>
            <person name="Winter P."/>
            <person name="Zhao S."/>
            <person name="Hane J.K."/>
            <person name="Carrasquilla-Garcia N."/>
            <person name="Condie J.A."/>
            <person name="Upadhyaya H.D."/>
            <person name="Luo M.C."/>
            <person name="Thudi M."/>
            <person name="Gowda C.L."/>
            <person name="Singh N.P."/>
            <person name="Lichtenzveig J."/>
            <person name="Gali K.K."/>
            <person name="Rubio J."/>
            <person name="Nadarajan N."/>
            <person name="Dolezel J."/>
            <person name="Bansal K.C."/>
            <person name="Xu X."/>
            <person name="Edwards D."/>
            <person name="Zhang G."/>
            <person name="Kahl G."/>
            <person name="Gil J."/>
            <person name="Singh K.B."/>
            <person name="Datta S.K."/>
            <person name="Jackson S.A."/>
            <person name="Wang J."/>
            <person name="Cook D.R."/>
        </authorList>
    </citation>
    <scope>NUCLEOTIDE SEQUENCE [LARGE SCALE GENOMIC DNA]</scope>
    <source>
        <strain evidence="10">cv. CDC Frontier</strain>
    </source>
</reference>
<comment type="function">
    <text evidence="1">May have a structural role to stabilize the lipid body during desiccation of the seed by preventing coalescence of the oil. Probably interacts with both lipid and phospholipid moieties of lipid bodies. May also provide recognition signals for specific lipase anchorage in lipolysis during seedling growth.</text>
</comment>
<dbReference type="GO" id="GO:0016020">
    <property type="term" value="C:membrane"/>
    <property type="evidence" value="ECO:0007669"/>
    <property type="project" value="UniProtKB-SubCell"/>
</dbReference>
<proteinExistence type="inferred from homology"/>
<feature type="transmembrane region" description="Helical" evidence="9">
    <location>
        <begin position="86"/>
        <end position="112"/>
    </location>
</feature>
<dbReference type="RefSeq" id="XP_004488373.1">
    <property type="nucleotide sequence ID" value="XM_004488316.2"/>
</dbReference>
<dbReference type="PaxDb" id="3827-XP_004488373.1"/>
<comment type="similarity">
    <text evidence="4">Belongs to the oleosin family.</text>
</comment>
<dbReference type="InterPro" id="IPR000136">
    <property type="entry name" value="Oleosin"/>
</dbReference>
<reference evidence="11" key="2">
    <citation type="submission" date="2025-08" db="UniProtKB">
        <authorList>
            <consortium name="RefSeq"/>
        </authorList>
    </citation>
    <scope>IDENTIFICATION</scope>
    <source>
        <tissue evidence="11">Etiolated seedlings</tissue>
    </source>
</reference>
<protein>
    <submittedName>
        <fullName evidence="11">Major oleosin NAP-II-like</fullName>
    </submittedName>
</protein>
<comment type="subcellular location">
    <subcellularLocation>
        <location evidence="3">Lipid droplet</location>
    </subcellularLocation>
    <subcellularLocation>
        <location evidence="2">Membrane</location>
        <topology evidence="2">Multi-pass membrane protein</topology>
    </subcellularLocation>
</comment>
<dbReference type="GO" id="GO:0019915">
    <property type="term" value="P:lipid storage"/>
    <property type="evidence" value="ECO:0007669"/>
    <property type="project" value="TreeGrafter"/>
</dbReference>
<keyword evidence="5" id="KW-0551">Lipid droplet</keyword>
<evidence type="ECO:0000313" key="10">
    <source>
        <dbReference type="Proteomes" id="UP000087171"/>
    </source>
</evidence>
<evidence type="ECO:0000256" key="3">
    <source>
        <dbReference type="ARBA" id="ARBA00004502"/>
    </source>
</evidence>
<keyword evidence="7 9" id="KW-1133">Transmembrane helix</keyword>
<evidence type="ECO:0000256" key="4">
    <source>
        <dbReference type="ARBA" id="ARBA00010858"/>
    </source>
</evidence>
<keyword evidence="6 9" id="KW-0812">Transmembrane</keyword>
<evidence type="ECO:0000256" key="9">
    <source>
        <dbReference type="SAM" id="Phobius"/>
    </source>
</evidence>
<evidence type="ECO:0000256" key="1">
    <source>
        <dbReference type="ARBA" id="ARBA00002582"/>
    </source>
</evidence>
<dbReference type="Pfam" id="PF01277">
    <property type="entry name" value="Oleosin"/>
    <property type="match status" value="1"/>
</dbReference>
<organism evidence="10 11">
    <name type="scientific">Cicer arietinum</name>
    <name type="common">Chickpea</name>
    <name type="synonym">Garbanzo</name>
    <dbReference type="NCBI Taxonomy" id="3827"/>
    <lineage>
        <taxon>Eukaryota</taxon>
        <taxon>Viridiplantae</taxon>
        <taxon>Streptophyta</taxon>
        <taxon>Embryophyta</taxon>
        <taxon>Tracheophyta</taxon>
        <taxon>Spermatophyta</taxon>
        <taxon>Magnoliopsida</taxon>
        <taxon>eudicotyledons</taxon>
        <taxon>Gunneridae</taxon>
        <taxon>Pentapetalae</taxon>
        <taxon>rosids</taxon>
        <taxon>fabids</taxon>
        <taxon>Fabales</taxon>
        <taxon>Fabaceae</taxon>
        <taxon>Papilionoideae</taxon>
        <taxon>50 kb inversion clade</taxon>
        <taxon>NPAAA clade</taxon>
        <taxon>Hologalegina</taxon>
        <taxon>IRL clade</taxon>
        <taxon>Cicereae</taxon>
        <taxon>Cicer</taxon>
    </lineage>
</organism>
<dbReference type="GO" id="GO:0048608">
    <property type="term" value="P:reproductive structure development"/>
    <property type="evidence" value="ECO:0007669"/>
    <property type="project" value="UniProtKB-ARBA"/>
</dbReference>
<evidence type="ECO:0000256" key="8">
    <source>
        <dbReference type="ARBA" id="ARBA00023136"/>
    </source>
</evidence>
<dbReference type="OrthoDB" id="1431835at2759"/>
<dbReference type="PANTHER" id="PTHR33203:SF4">
    <property type="entry name" value="F27J15.22"/>
    <property type="match status" value="1"/>
</dbReference>
<feature type="transmembrane region" description="Helical" evidence="9">
    <location>
        <begin position="59"/>
        <end position="80"/>
    </location>
</feature>
<dbReference type="PANTHER" id="PTHR33203">
    <property type="entry name" value="OLEOSIN"/>
    <property type="match status" value="1"/>
</dbReference>
<dbReference type="AlphaFoldDB" id="A0A1S2XF30"/>
<evidence type="ECO:0000256" key="2">
    <source>
        <dbReference type="ARBA" id="ARBA00004141"/>
    </source>
</evidence>
<feature type="transmembrane region" description="Helical" evidence="9">
    <location>
        <begin position="36"/>
        <end position="54"/>
    </location>
</feature>
<keyword evidence="8 9" id="KW-0472">Membrane</keyword>
<keyword evidence="10" id="KW-1185">Reference proteome</keyword>
<gene>
    <name evidence="11" type="primary">LOC101488470</name>
</gene>
<evidence type="ECO:0000313" key="11">
    <source>
        <dbReference type="RefSeq" id="XP_004488373.1"/>
    </source>
</evidence>